<accession>A0A348AJD9</accession>
<evidence type="ECO:0000256" key="1">
    <source>
        <dbReference type="ARBA" id="ARBA00007754"/>
    </source>
</evidence>
<sequence>MMNHASKEKKEEKRLMLLLGIWFILSAFTPIPISAASGAIFILNGEITAEPVAGPEDDLKKIEPAPAGFSRFTDYANGYSIYVPGDSYTDVSLSPVVNVFISSTSRMEIYYDNFYGTQADAYQYMEYGNRFARNTRDHTVLSDQMLNINGFDVHLLKWDRRKLAKIADDKNHYASIEMAKNGNEVYTILIKSSQPIANELNIARSFTLIERRGTPKFSKHFAHSTTLLNDETRKLYDEYFGMDSPLRWGIFEVSAPQTFETLDPLETSVNYQFPILVRYQSLDEHLPLHTLEQAYQRQRYLELTLQTFYQFQDTSGVIYDILDGKYDEYFTEYAVRLKTFGHPVLFRLNNEMNGDWCLYSPFHYSKDPELYKALWRYVQNVFAANGVDNVLWVWNPHDLSLPDFKWNHYLMYYPGDEYVDIIGLTGYNTGTYFPGEKWREFAAIYSELYNDYDRHFGKPFMITEFGSNSVGGDKVAWLSSMFSEIGQLSKIKIAIWWNGIDYDSKGVPGRIYLLNETPETTAAFRQGLAKFPAQLLPKAIGPR</sequence>
<dbReference type="GO" id="GO:0006080">
    <property type="term" value="P:substituted mannan metabolic process"/>
    <property type="evidence" value="ECO:0007669"/>
    <property type="project" value="InterPro"/>
</dbReference>
<dbReference type="KEGG" id="mana:MAMMFC1_01858"/>
<dbReference type="InterPro" id="IPR017853">
    <property type="entry name" value="GH"/>
</dbReference>
<dbReference type="EC" id="3.2.1.4" evidence="6"/>
<evidence type="ECO:0000313" key="6">
    <source>
        <dbReference type="EMBL" id="BBB91187.1"/>
    </source>
</evidence>
<proteinExistence type="inferred from homology"/>
<dbReference type="PROSITE" id="PS51764">
    <property type="entry name" value="GH26"/>
    <property type="match status" value="1"/>
</dbReference>
<dbReference type="Gene3D" id="3.20.20.80">
    <property type="entry name" value="Glycosidases"/>
    <property type="match status" value="1"/>
</dbReference>
<evidence type="ECO:0000259" key="5">
    <source>
        <dbReference type="PROSITE" id="PS51764"/>
    </source>
</evidence>
<dbReference type="Pfam" id="PF02156">
    <property type="entry name" value="Glyco_hydro_26"/>
    <property type="match status" value="1"/>
</dbReference>
<evidence type="ECO:0000256" key="2">
    <source>
        <dbReference type="ARBA" id="ARBA00022801"/>
    </source>
</evidence>
<dbReference type="InterPro" id="IPR022790">
    <property type="entry name" value="GH26_dom"/>
</dbReference>
<dbReference type="GO" id="GO:0008810">
    <property type="term" value="F:cellulase activity"/>
    <property type="evidence" value="ECO:0007669"/>
    <property type="project" value="UniProtKB-EC"/>
</dbReference>
<name>A0A348AJD9_9FIRM</name>
<protein>
    <submittedName>
        <fullName evidence="6">Endoglucanase H</fullName>
        <ecNumber evidence="6">3.2.1.4</ecNumber>
    </submittedName>
</protein>
<feature type="active site" description="Proton donor" evidence="4">
    <location>
        <position position="351"/>
    </location>
</feature>
<evidence type="ECO:0000256" key="3">
    <source>
        <dbReference type="ARBA" id="ARBA00023295"/>
    </source>
</evidence>
<dbReference type="AlphaFoldDB" id="A0A348AJD9"/>
<keyword evidence="7" id="KW-1185">Reference proteome</keyword>
<feature type="domain" description="GH26" evidence="5">
    <location>
        <begin position="230"/>
        <end position="524"/>
    </location>
</feature>
<dbReference type="InterPro" id="IPR000805">
    <property type="entry name" value="Glyco_hydro_26"/>
</dbReference>
<feature type="active site" description="Nucleophile" evidence="4">
    <location>
        <position position="464"/>
    </location>
</feature>
<dbReference type="PANTHER" id="PTHR40079:SF4">
    <property type="entry name" value="GH26 DOMAIN-CONTAINING PROTEIN-RELATED"/>
    <property type="match status" value="1"/>
</dbReference>
<keyword evidence="3 4" id="KW-0326">Glycosidase</keyword>
<evidence type="ECO:0000313" key="7">
    <source>
        <dbReference type="Proteomes" id="UP000276437"/>
    </source>
</evidence>
<keyword evidence="2 4" id="KW-0378">Hydrolase</keyword>
<organism evidence="6 7">
    <name type="scientific">Methylomusa anaerophila</name>
    <dbReference type="NCBI Taxonomy" id="1930071"/>
    <lineage>
        <taxon>Bacteria</taxon>
        <taxon>Bacillati</taxon>
        <taxon>Bacillota</taxon>
        <taxon>Negativicutes</taxon>
        <taxon>Selenomonadales</taxon>
        <taxon>Sporomusaceae</taxon>
        <taxon>Methylomusa</taxon>
    </lineage>
</organism>
<dbReference type="EMBL" id="AP018449">
    <property type="protein sequence ID" value="BBB91187.1"/>
    <property type="molecule type" value="Genomic_DNA"/>
</dbReference>
<reference evidence="6 7" key="1">
    <citation type="journal article" date="2018" name="Int. J. Syst. Evol. Microbiol.">
        <title>Methylomusa anaerophila gen. nov., sp. nov., an anaerobic methanol-utilizing bacterium isolated from a microbial fuel cell.</title>
        <authorList>
            <person name="Amano N."/>
            <person name="Yamamuro A."/>
            <person name="Miyahara M."/>
            <person name="Kouzuma A."/>
            <person name="Abe T."/>
            <person name="Watanabe K."/>
        </authorList>
    </citation>
    <scope>NUCLEOTIDE SEQUENCE [LARGE SCALE GENOMIC DNA]</scope>
    <source>
        <strain evidence="6 7">MMFC1</strain>
    </source>
</reference>
<gene>
    <name evidence="6" type="primary">celH</name>
    <name evidence="6" type="ORF">MAMMFC1_01858</name>
</gene>
<evidence type="ECO:0000256" key="4">
    <source>
        <dbReference type="PROSITE-ProRule" id="PRU01100"/>
    </source>
</evidence>
<dbReference type="GO" id="GO:0016985">
    <property type="term" value="F:mannan endo-1,4-beta-mannosidase activity"/>
    <property type="evidence" value="ECO:0007669"/>
    <property type="project" value="InterPro"/>
</dbReference>
<comment type="similarity">
    <text evidence="1 4">Belongs to the glycosyl hydrolase 26 family.</text>
</comment>
<dbReference type="PANTHER" id="PTHR40079">
    <property type="entry name" value="MANNAN ENDO-1,4-BETA-MANNOSIDASE E-RELATED"/>
    <property type="match status" value="1"/>
</dbReference>
<dbReference type="SUPFAM" id="SSF51445">
    <property type="entry name" value="(Trans)glycosidases"/>
    <property type="match status" value="1"/>
</dbReference>
<dbReference type="Proteomes" id="UP000276437">
    <property type="component" value="Chromosome"/>
</dbReference>